<evidence type="ECO:0000256" key="3">
    <source>
        <dbReference type="ARBA" id="ARBA00022833"/>
    </source>
</evidence>
<feature type="coiled-coil region" evidence="5">
    <location>
        <begin position="10"/>
        <end position="37"/>
    </location>
</feature>
<dbReference type="PANTHER" id="PTHR33823:SF4">
    <property type="entry name" value="GENERAL STRESS PROTEIN 16O"/>
    <property type="match status" value="1"/>
</dbReference>
<dbReference type="RefSeq" id="WP_176063476.1">
    <property type="nucleotide sequence ID" value="NZ_BJTG01000002.1"/>
</dbReference>
<dbReference type="Gene3D" id="1.20.120.910">
    <property type="entry name" value="DksA, coiled-coil domain"/>
    <property type="match status" value="1"/>
</dbReference>
<comment type="caution">
    <text evidence="7">The sequence shown here is derived from an EMBL/GenBank/DDBJ whole genome shotgun (WGS) entry which is preliminary data.</text>
</comment>
<evidence type="ECO:0000259" key="6">
    <source>
        <dbReference type="Pfam" id="PF01258"/>
    </source>
</evidence>
<keyword evidence="5" id="KW-0175">Coiled coil</keyword>
<proteinExistence type="predicted"/>
<organism evidence="7 8">
    <name type="scientific">Anaeromyxobacter diazotrophicus</name>
    <dbReference type="NCBI Taxonomy" id="2590199"/>
    <lineage>
        <taxon>Bacteria</taxon>
        <taxon>Pseudomonadati</taxon>
        <taxon>Myxococcota</taxon>
        <taxon>Myxococcia</taxon>
        <taxon>Myxococcales</taxon>
        <taxon>Cystobacterineae</taxon>
        <taxon>Anaeromyxobacteraceae</taxon>
        <taxon>Anaeromyxobacter</taxon>
    </lineage>
</organism>
<keyword evidence="1" id="KW-0479">Metal-binding</keyword>
<evidence type="ECO:0000256" key="2">
    <source>
        <dbReference type="ARBA" id="ARBA00022771"/>
    </source>
</evidence>
<dbReference type="GO" id="GO:0008270">
    <property type="term" value="F:zinc ion binding"/>
    <property type="evidence" value="ECO:0007669"/>
    <property type="project" value="UniProtKB-KW"/>
</dbReference>
<evidence type="ECO:0000313" key="8">
    <source>
        <dbReference type="Proteomes" id="UP000503640"/>
    </source>
</evidence>
<keyword evidence="8" id="KW-1185">Reference proteome</keyword>
<keyword evidence="2" id="KW-0863">Zinc-finger</keyword>
<dbReference type="AlphaFoldDB" id="A0A7I9VIH7"/>
<feature type="domain" description="Zinc finger DksA/TraR C4-type" evidence="6">
    <location>
        <begin position="80"/>
        <end position="115"/>
    </location>
</feature>
<sequence>MRAKELDALKDDLLRRRRTILETAERAQEELDALRGAERDPEFEEGAQSEHEQYTLALLGEAQRKQVAMIDAALARIAHGEYGVCFDCGTDIDPKRLQVLPFALLCTDCATRRERGTAAALQGPTI</sequence>
<evidence type="ECO:0000256" key="1">
    <source>
        <dbReference type="ARBA" id="ARBA00022723"/>
    </source>
</evidence>
<feature type="zinc finger region" description="dksA C4-type" evidence="4">
    <location>
        <begin position="85"/>
        <end position="109"/>
    </location>
</feature>
<evidence type="ECO:0000256" key="4">
    <source>
        <dbReference type="PROSITE-ProRule" id="PRU00510"/>
    </source>
</evidence>
<keyword evidence="3" id="KW-0862">Zinc</keyword>
<dbReference type="SUPFAM" id="SSF109635">
    <property type="entry name" value="DnaK suppressor protein DksA, alpha-hairpin domain"/>
    <property type="match status" value="1"/>
</dbReference>
<name>A0A7I9VIH7_9BACT</name>
<dbReference type="Proteomes" id="UP000503640">
    <property type="component" value="Unassembled WGS sequence"/>
</dbReference>
<dbReference type="InterPro" id="IPR037187">
    <property type="entry name" value="DnaK_N"/>
</dbReference>
<protein>
    <recommendedName>
        <fullName evidence="6">Zinc finger DksA/TraR C4-type domain-containing protein</fullName>
    </recommendedName>
</protein>
<evidence type="ECO:0000313" key="7">
    <source>
        <dbReference type="EMBL" id="GEJ56212.1"/>
    </source>
</evidence>
<dbReference type="InterPro" id="IPR000962">
    <property type="entry name" value="Znf_DskA_TraR"/>
</dbReference>
<dbReference type="SUPFAM" id="SSF57716">
    <property type="entry name" value="Glucocorticoid receptor-like (DNA-binding domain)"/>
    <property type="match status" value="1"/>
</dbReference>
<dbReference type="Pfam" id="PF01258">
    <property type="entry name" value="zf-dskA_traR"/>
    <property type="match status" value="1"/>
</dbReference>
<gene>
    <name evidence="7" type="ORF">AMYX_09530</name>
</gene>
<dbReference type="PANTHER" id="PTHR33823">
    <property type="entry name" value="RNA POLYMERASE-BINDING TRANSCRIPTION FACTOR DKSA-RELATED"/>
    <property type="match status" value="1"/>
</dbReference>
<dbReference type="PROSITE" id="PS51128">
    <property type="entry name" value="ZF_DKSA_2"/>
    <property type="match status" value="1"/>
</dbReference>
<reference evidence="8" key="1">
    <citation type="journal article" date="2020" name="Appl. Environ. Microbiol.">
        <title>Diazotrophic Anaeromyxobacter Isolates from Soils.</title>
        <authorList>
            <person name="Masuda Y."/>
            <person name="Yamanaka H."/>
            <person name="Xu Z.X."/>
            <person name="Shiratori Y."/>
            <person name="Aono T."/>
            <person name="Amachi S."/>
            <person name="Senoo K."/>
            <person name="Itoh H."/>
        </authorList>
    </citation>
    <scope>NUCLEOTIDE SEQUENCE [LARGE SCALE GENOMIC DNA]</scope>
    <source>
        <strain evidence="8">R267</strain>
    </source>
</reference>
<accession>A0A7I9VIH7</accession>
<evidence type="ECO:0000256" key="5">
    <source>
        <dbReference type="SAM" id="Coils"/>
    </source>
</evidence>
<dbReference type="EMBL" id="BJTG01000002">
    <property type="protein sequence ID" value="GEJ56212.1"/>
    <property type="molecule type" value="Genomic_DNA"/>
</dbReference>